<evidence type="ECO:0000313" key="2">
    <source>
        <dbReference type="EMBL" id="GIH73361.1"/>
    </source>
</evidence>
<name>A0A8J3RC26_9ACTN</name>
<protein>
    <submittedName>
        <fullName evidence="2">Uncharacterized protein</fullName>
    </submittedName>
</protein>
<reference evidence="2" key="1">
    <citation type="submission" date="2021-01" db="EMBL/GenBank/DDBJ databases">
        <title>Whole genome shotgun sequence of Sphaerimonospora thailandensis NBRC 107569.</title>
        <authorList>
            <person name="Komaki H."/>
            <person name="Tamura T."/>
        </authorList>
    </citation>
    <scope>NUCLEOTIDE SEQUENCE</scope>
    <source>
        <strain evidence="2">NBRC 107569</strain>
    </source>
</reference>
<dbReference type="AlphaFoldDB" id="A0A8J3RC26"/>
<evidence type="ECO:0000313" key="3">
    <source>
        <dbReference type="Proteomes" id="UP000610966"/>
    </source>
</evidence>
<comment type="caution">
    <text evidence="2">The sequence shown here is derived from an EMBL/GenBank/DDBJ whole genome shotgun (WGS) entry which is preliminary data.</text>
</comment>
<dbReference type="Proteomes" id="UP000610966">
    <property type="component" value="Unassembled WGS sequence"/>
</dbReference>
<accession>A0A8J3RC26</accession>
<gene>
    <name evidence="2" type="ORF">Mth01_56140</name>
</gene>
<dbReference type="EMBL" id="BOOG01000085">
    <property type="protein sequence ID" value="GIH73361.1"/>
    <property type="molecule type" value="Genomic_DNA"/>
</dbReference>
<organism evidence="2 3">
    <name type="scientific">Sphaerimonospora thailandensis</name>
    <dbReference type="NCBI Taxonomy" id="795644"/>
    <lineage>
        <taxon>Bacteria</taxon>
        <taxon>Bacillati</taxon>
        <taxon>Actinomycetota</taxon>
        <taxon>Actinomycetes</taxon>
        <taxon>Streptosporangiales</taxon>
        <taxon>Streptosporangiaceae</taxon>
        <taxon>Sphaerimonospora</taxon>
    </lineage>
</organism>
<evidence type="ECO:0000256" key="1">
    <source>
        <dbReference type="SAM" id="MobiDB-lite"/>
    </source>
</evidence>
<proteinExistence type="predicted"/>
<keyword evidence="3" id="KW-1185">Reference proteome</keyword>
<feature type="compositionally biased region" description="Basic and acidic residues" evidence="1">
    <location>
        <begin position="14"/>
        <end position="27"/>
    </location>
</feature>
<sequence length="70" mass="7474">MERAANLTMAGVRAAERPRAERSATGRCPERAGCREVAEMTALSVPAEGWVTAEGRVTDRSYGPDSHDVG</sequence>
<feature type="region of interest" description="Disordered" evidence="1">
    <location>
        <begin position="1"/>
        <end position="27"/>
    </location>
</feature>